<dbReference type="KEGG" id="ttn:TTX_1713"/>
<dbReference type="RefSeq" id="WP_014127588.1">
    <property type="nucleotide sequence ID" value="NC_016070.1"/>
</dbReference>
<dbReference type="AlphaFoldDB" id="G4RL89"/>
<organism evidence="1 2">
    <name type="scientific">Thermoproteus tenax (strain ATCC 35583 / DSM 2078 / JCM 9277 / NBRC 100435 / Kra 1)</name>
    <dbReference type="NCBI Taxonomy" id="768679"/>
    <lineage>
        <taxon>Archaea</taxon>
        <taxon>Thermoproteota</taxon>
        <taxon>Thermoprotei</taxon>
        <taxon>Thermoproteales</taxon>
        <taxon>Thermoproteaceae</taxon>
        <taxon>Thermoproteus</taxon>
    </lineage>
</organism>
<gene>
    <name evidence="1" type="ordered locus">TTX_1713</name>
</gene>
<dbReference type="PaxDb" id="768679-TTX_1713"/>
<dbReference type="EMBL" id="FN869859">
    <property type="protein sequence ID" value="CCC82334.1"/>
    <property type="molecule type" value="Genomic_DNA"/>
</dbReference>
<dbReference type="PATRIC" id="fig|768679.9.peg.1734"/>
<protein>
    <submittedName>
        <fullName evidence="1">Uncharacterized protein</fullName>
    </submittedName>
</protein>
<dbReference type="STRING" id="768679.TTX_1713"/>
<evidence type="ECO:0000313" key="1">
    <source>
        <dbReference type="EMBL" id="CCC82334.1"/>
    </source>
</evidence>
<name>G4RL89_THETK</name>
<evidence type="ECO:0000313" key="2">
    <source>
        <dbReference type="Proteomes" id="UP000002654"/>
    </source>
</evidence>
<proteinExistence type="predicted"/>
<accession>G4RL89</accession>
<keyword evidence="2" id="KW-1185">Reference proteome</keyword>
<dbReference type="Proteomes" id="UP000002654">
    <property type="component" value="Chromosome"/>
</dbReference>
<sequence>MLEELQKRGINYYAYRVGEMLIVYVMKGDLSWIKTDKTIKAGGHTFLYIGKDLVIIKPE</sequence>
<reference evidence="1 2" key="1">
    <citation type="journal article" date="2011" name="PLoS ONE">
        <title>The complete genome sequence of Thermoproteus tenax: a physiologically versatile member of the Crenarchaeota.</title>
        <authorList>
            <person name="Siebers B."/>
            <person name="Zaparty M."/>
            <person name="Raddatz G."/>
            <person name="Tjaden B."/>
            <person name="Albers S.V."/>
            <person name="Bell S.D."/>
            <person name="Blombach F."/>
            <person name="Kletzin A."/>
            <person name="Kyrpides N."/>
            <person name="Lanz C."/>
            <person name="Plagens A."/>
            <person name="Rampp M."/>
            <person name="Rosinus A."/>
            <person name="von Jan M."/>
            <person name="Makarova K.S."/>
            <person name="Klenk H.P."/>
            <person name="Schuster S.C."/>
            <person name="Hensel R."/>
        </authorList>
    </citation>
    <scope>NUCLEOTIDE SEQUENCE [LARGE SCALE GENOMIC DNA]</scope>
    <source>
        <strain evidence="2">ATCC 35583 / DSM 2078 / JCM 9277 / NBRC 100435 / Kra 1</strain>
    </source>
</reference>
<dbReference type="GeneID" id="11262593"/>
<dbReference type="HOGENOM" id="CLU_2949506_0_0_2"/>